<sequence length="379" mass="44377">MLLSQVYTYFDENPMLIMGDLNGRIGDKQDFNELIDVGDIQKRLSIDNVSNKFGDYLLDFLSDSKTCILNGRFKQNKDNFTCVAPRGKSVVDYIIVPHTQFKQIQDFETTLVTDCIKNYNLNVGTATIPDHSILSCKLKISRYETIQIDKNKNTISREKPTNNVDLQNRRYLTNVIPIDMFSNQRTAHAIENVIDRLQNSHVIQTEIDEIYSEFVDLVQSEMNEKLNYKVTSKKSSRKNGRRKQKHWWNNELSDLWQQVKNNENLYLQCKGTKCKQEQNSLRKKFKESRKDFDKKARQAERQYNAKQRDKITSLKTNDPKTFWDEINKLGPTTTKQEIDCVNLENGSVSYNPDDILKKWKEDFSGLFNDTESIRLVMNF</sequence>
<protein>
    <recommendedName>
        <fullName evidence="4">Endonuclease/exonuclease/phosphatase domain-containing protein</fullName>
    </recommendedName>
</protein>
<dbReference type="InterPro" id="IPR036691">
    <property type="entry name" value="Endo/exonu/phosph_ase_sf"/>
</dbReference>
<evidence type="ECO:0008006" key="4">
    <source>
        <dbReference type="Google" id="ProtNLM"/>
    </source>
</evidence>
<evidence type="ECO:0000256" key="1">
    <source>
        <dbReference type="SAM" id="Coils"/>
    </source>
</evidence>
<dbReference type="EMBL" id="CAJPWZ010002719">
    <property type="protein sequence ID" value="CAG2243908.1"/>
    <property type="molecule type" value="Genomic_DNA"/>
</dbReference>
<dbReference type="Gene3D" id="3.60.10.10">
    <property type="entry name" value="Endonuclease/exonuclease/phosphatase"/>
    <property type="match status" value="1"/>
</dbReference>
<name>A0A8S3UDC8_MYTED</name>
<evidence type="ECO:0000313" key="3">
    <source>
        <dbReference type="Proteomes" id="UP000683360"/>
    </source>
</evidence>
<reference evidence="2" key="1">
    <citation type="submission" date="2021-03" db="EMBL/GenBank/DDBJ databases">
        <authorList>
            <person name="Bekaert M."/>
        </authorList>
    </citation>
    <scope>NUCLEOTIDE SEQUENCE</scope>
</reference>
<organism evidence="2 3">
    <name type="scientific">Mytilus edulis</name>
    <name type="common">Blue mussel</name>
    <dbReference type="NCBI Taxonomy" id="6550"/>
    <lineage>
        <taxon>Eukaryota</taxon>
        <taxon>Metazoa</taxon>
        <taxon>Spiralia</taxon>
        <taxon>Lophotrochozoa</taxon>
        <taxon>Mollusca</taxon>
        <taxon>Bivalvia</taxon>
        <taxon>Autobranchia</taxon>
        <taxon>Pteriomorphia</taxon>
        <taxon>Mytilida</taxon>
        <taxon>Mytiloidea</taxon>
        <taxon>Mytilidae</taxon>
        <taxon>Mytilinae</taxon>
        <taxon>Mytilus</taxon>
    </lineage>
</organism>
<dbReference type="AlphaFoldDB" id="A0A8S3UDC8"/>
<dbReference type="OrthoDB" id="6070753at2759"/>
<evidence type="ECO:0000313" key="2">
    <source>
        <dbReference type="EMBL" id="CAG2243908.1"/>
    </source>
</evidence>
<proteinExistence type="predicted"/>
<gene>
    <name evidence="2" type="ORF">MEDL_56013</name>
</gene>
<keyword evidence="3" id="KW-1185">Reference proteome</keyword>
<dbReference type="Proteomes" id="UP000683360">
    <property type="component" value="Unassembled WGS sequence"/>
</dbReference>
<comment type="caution">
    <text evidence="2">The sequence shown here is derived from an EMBL/GenBank/DDBJ whole genome shotgun (WGS) entry which is preliminary data.</text>
</comment>
<accession>A0A8S3UDC8</accession>
<keyword evidence="1" id="KW-0175">Coiled coil</keyword>
<feature type="coiled-coil region" evidence="1">
    <location>
        <begin position="282"/>
        <end position="309"/>
    </location>
</feature>